<reference evidence="2" key="1">
    <citation type="journal article" date="2016" name="BMC Biol.">
        <title>Parallel evolution of highly conserved plastid genome architecture in red seaweeds and seed plants.</title>
        <authorList>
            <person name="Lee J."/>
            <person name="Cho C.H."/>
            <person name="Park S.I."/>
            <person name="Choi J.W."/>
            <person name="Song H.S."/>
            <person name="West J.A."/>
            <person name="Bhattacharya D."/>
            <person name="Yoon H.S."/>
        </authorList>
    </citation>
    <scope>NUCLEOTIDE SEQUENCE</scope>
</reference>
<evidence type="ECO:0000313" key="2">
    <source>
        <dbReference type="EMBL" id="AOM64400.1"/>
    </source>
</evidence>
<geneLocation type="plastid" evidence="2"/>
<dbReference type="Pfam" id="PF12452">
    <property type="entry name" value="DUF3685"/>
    <property type="match status" value="1"/>
</dbReference>
<proteinExistence type="predicted"/>
<protein>
    <submittedName>
        <fullName evidence="2">Uncharacterized protein</fullName>
    </submittedName>
</protein>
<name>A0A1C9C7Q4_RHOPU</name>
<dbReference type="EMBL" id="KX284709">
    <property type="protein sequence ID" value="AOM64400.1"/>
    <property type="molecule type" value="Genomic_DNA"/>
</dbReference>
<dbReference type="GeneID" id="29069525"/>
<dbReference type="InterPro" id="IPR022552">
    <property type="entry name" value="UPF_Ycf55"/>
</dbReference>
<feature type="transmembrane region" description="Helical" evidence="1">
    <location>
        <begin position="166"/>
        <end position="187"/>
    </location>
</feature>
<keyword evidence="2" id="KW-0934">Plastid</keyword>
<keyword evidence="1" id="KW-0812">Transmembrane</keyword>
<accession>A0A1C9C7Q4</accession>
<gene>
    <name evidence="2" type="primary">ycf55</name>
    <name evidence="2" type="ORF">Rhodyp_122</name>
</gene>
<sequence length="194" mass="22311">MGNLLIYLLFGSSQIDSSMYPFNKKQTPKRHVSMLLENFILQASNLVTNLIFENMTSLTSLVNFLSKYKLCSSSYLSARSAATLLNNLMLQNLVYLYIKQPRDIYSSRYKILLIHQTGLQMKYIYTCRSADIRKLSSGKCIFISFLEIQDLLIPKLEKNLLILCKILLYIFINIIGSSIIFIIRIILSSLNSKL</sequence>
<keyword evidence="1" id="KW-0472">Membrane</keyword>
<evidence type="ECO:0000256" key="1">
    <source>
        <dbReference type="SAM" id="Phobius"/>
    </source>
</evidence>
<dbReference type="AlphaFoldDB" id="A0A1C9C7Q4"/>
<keyword evidence="1" id="KW-1133">Transmembrane helix</keyword>
<dbReference type="RefSeq" id="YP_009293718.1">
    <property type="nucleotide sequence ID" value="NC_031144.1"/>
</dbReference>
<organism evidence="2">
    <name type="scientific">Rhodymenia pseudopalmata</name>
    <name type="common">Red alga</name>
    <dbReference type="NCBI Taxonomy" id="31502"/>
    <lineage>
        <taxon>Eukaryota</taxon>
        <taxon>Rhodophyta</taxon>
        <taxon>Florideophyceae</taxon>
        <taxon>Rhodymeniophycidae</taxon>
        <taxon>Rhodymeniales</taxon>
        <taxon>Rhodymeniaceae</taxon>
        <taxon>Rhodymenia</taxon>
    </lineage>
</organism>